<evidence type="ECO:0000259" key="5">
    <source>
        <dbReference type="PROSITE" id="PS50280"/>
    </source>
</evidence>
<reference evidence="7" key="2">
    <citation type="submission" date="2024-10" db="UniProtKB">
        <authorList>
            <consortium name="EnsemblProtists"/>
        </authorList>
    </citation>
    <scope>IDENTIFICATION</scope>
</reference>
<dbReference type="PROSITE" id="PS01360">
    <property type="entry name" value="ZF_MYND_1"/>
    <property type="match status" value="1"/>
</dbReference>
<evidence type="ECO:0000256" key="2">
    <source>
        <dbReference type="ARBA" id="ARBA00022771"/>
    </source>
</evidence>
<dbReference type="GeneID" id="17287208"/>
<keyword evidence="3" id="KW-0862">Zinc</keyword>
<dbReference type="OMA" id="DCRNTER"/>
<dbReference type="GO" id="GO:0008270">
    <property type="term" value="F:zinc ion binding"/>
    <property type="evidence" value="ECO:0007669"/>
    <property type="project" value="UniProtKB-KW"/>
</dbReference>
<organism evidence="7 8">
    <name type="scientific">Emiliania huxleyi (strain CCMP1516)</name>
    <dbReference type="NCBI Taxonomy" id="280463"/>
    <lineage>
        <taxon>Eukaryota</taxon>
        <taxon>Haptista</taxon>
        <taxon>Haptophyta</taxon>
        <taxon>Prymnesiophyceae</taxon>
        <taxon>Isochrysidales</taxon>
        <taxon>Noelaerhabdaceae</taxon>
        <taxon>Emiliania</taxon>
    </lineage>
</organism>
<dbReference type="InterPro" id="IPR046341">
    <property type="entry name" value="SET_dom_sf"/>
</dbReference>
<evidence type="ECO:0000256" key="3">
    <source>
        <dbReference type="ARBA" id="ARBA00022833"/>
    </source>
</evidence>
<dbReference type="Proteomes" id="UP000013827">
    <property type="component" value="Unassembled WGS sequence"/>
</dbReference>
<sequence>MIEQRATRGRCAVADRRLPAGSPVPRFSGLPYACCPLPSQRERVCGRCFAQAPAAPGCLLRCSKCRWARYCSRECQAGDWQRHKRECRTLASKGGELLRLDDAPVADLLLLGRCAWRRHDASSPDDEDAAFDALETSRPTESDRALARFATTLPGLLPPSCDAGDATRLLSQFRVNNFGVTNELLSVVGAGCYPPAALLNHSCAPNAVLYYEGSRLEVRTCRDVDAGEELCHSRAAQLRERYGFECACVRCSGGRRSDEWRQDVDAAMEAPHPSLGEADCADVAAATAAAHAVWYEAEGRCLSAALLCGDNAAALECCRALVSFLEAALAHVPAHALLALQRFTLCDLELESGDAAEARRQMEACAEAVAISYGAKSALRAAARERWEELMSGGS</sequence>
<dbReference type="InterPro" id="IPR001214">
    <property type="entry name" value="SET_dom"/>
</dbReference>
<evidence type="ECO:0008006" key="9">
    <source>
        <dbReference type="Google" id="ProtNLM"/>
    </source>
</evidence>
<reference evidence="8" key="1">
    <citation type="journal article" date="2013" name="Nature">
        <title>Pan genome of the phytoplankton Emiliania underpins its global distribution.</title>
        <authorList>
            <person name="Read B.A."/>
            <person name="Kegel J."/>
            <person name="Klute M.J."/>
            <person name="Kuo A."/>
            <person name="Lefebvre S.C."/>
            <person name="Maumus F."/>
            <person name="Mayer C."/>
            <person name="Miller J."/>
            <person name="Monier A."/>
            <person name="Salamov A."/>
            <person name="Young J."/>
            <person name="Aguilar M."/>
            <person name="Claverie J.M."/>
            <person name="Frickenhaus S."/>
            <person name="Gonzalez K."/>
            <person name="Herman E.K."/>
            <person name="Lin Y.C."/>
            <person name="Napier J."/>
            <person name="Ogata H."/>
            <person name="Sarno A.F."/>
            <person name="Shmutz J."/>
            <person name="Schroeder D."/>
            <person name="de Vargas C."/>
            <person name="Verret F."/>
            <person name="von Dassow P."/>
            <person name="Valentin K."/>
            <person name="Van de Peer Y."/>
            <person name="Wheeler G."/>
            <person name="Dacks J.B."/>
            <person name="Delwiche C.F."/>
            <person name="Dyhrman S.T."/>
            <person name="Glockner G."/>
            <person name="John U."/>
            <person name="Richards T."/>
            <person name="Worden A.Z."/>
            <person name="Zhang X."/>
            <person name="Grigoriev I.V."/>
            <person name="Allen A.E."/>
            <person name="Bidle K."/>
            <person name="Borodovsky M."/>
            <person name="Bowler C."/>
            <person name="Brownlee C."/>
            <person name="Cock J.M."/>
            <person name="Elias M."/>
            <person name="Gladyshev V.N."/>
            <person name="Groth M."/>
            <person name="Guda C."/>
            <person name="Hadaegh A."/>
            <person name="Iglesias-Rodriguez M.D."/>
            <person name="Jenkins J."/>
            <person name="Jones B.M."/>
            <person name="Lawson T."/>
            <person name="Leese F."/>
            <person name="Lindquist E."/>
            <person name="Lobanov A."/>
            <person name="Lomsadze A."/>
            <person name="Malik S.B."/>
            <person name="Marsh M.E."/>
            <person name="Mackinder L."/>
            <person name="Mock T."/>
            <person name="Mueller-Roeber B."/>
            <person name="Pagarete A."/>
            <person name="Parker M."/>
            <person name="Probert I."/>
            <person name="Quesneville H."/>
            <person name="Raines C."/>
            <person name="Rensing S.A."/>
            <person name="Riano-Pachon D.M."/>
            <person name="Richier S."/>
            <person name="Rokitta S."/>
            <person name="Shiraiwa Y."/>
            <person name="Soanes D.M."/>
            <person name="van der Giezen M."/>
            <person name="Wahlund T.M."/>
            <person name="Williams B."/>
            <person name="Wilson W."/>
            <person name="Wolfe G."/>
            <person name="Wurch L.L."/>
        </authorList>
    </citation>
    <scope>NUCLEOTIDE SEQUENCE</scope>
</reference>
<protein>
    <recommendedName>
        <fullName evidence="9">MYND-type domain-containing protein</fullName>
    </recommendedName>
</protein>
<dbReference type="PaxDb" id="2903-EOD41938"/>
<dbReference type="eggNOG" id="KOG2084">
    <property type="taxonomic scope" value="Eukaryota"/>
</dbReference>
<evidence type="ECO:0000313" key="8">
    <source>
        <dbReference type="Proteomes" id="UP000013827"/>
    </source>
</evidence>
<proteinExistence type="predicted"/>
<dbReference type="PANTHER" id="PTHR12197:SF251">
    <property type="entry name" value="EG:BACR7C10.4 PROTEIN"/>
    <property type="match status" value="1"/>
</dbReference>
<dbReference type="Pfam" id="PF00856">
    <property type="entry name" value="SET"/>
    <property type="match status" value="1"/>
</dbReference>
<accession>A0A0D3L1Q3</accession>
<name>A0A0D3L1Q3_EMIH1</name>
<dbReference type="SUPFAM" id="SSF82199">
    <property type="entry name" value="SET domain"/>
    <property type="match status" value="1"/>
</dbReference>
<keyword evidence="1" id="KW-0479">Metal-binding</keyword>
<dbReference type="Gene3D" id="6.10.140.2220">
    <property type="match status" value="1"/>
</dbReference>
<feature type="domain" description="MYND-type" evidence="6">
    <location>
        <begin position="45"/>
        <end position="87"/>
    </location>
</feature>
<dbReference type="PROSITE" id="PS50865">
    <property type="entry name" value="ZF_MYND_2"/>
    <property type="match status" value="1"/>
</dbReference>
<dbReference type="Gene3D" id="1.10.220.160">
    <property type="match status" value="1"/>
</dbReference>
<dbReference type="STRING" id="2903.R1E2W9"/>
<dbReference type="RefSeq" id="XP_005794367.1">
    <property type="nucleotide sequence ID" value="XM_005794310.1"/>
</dbReference>
<keyword evidence="8" id="KW-1185">Reference proteome</keyword>
<evidence type="ECO:0000313" key="7">
    <source>
        <dbReference type="EnsemblProtists" id="EOD41938"/>
    </source>
</evidence>
<evidence type="ECO:0000256" key="4">
    <source>
        <dbReference type="PROSITE-ProRule" id="PRU00134"/>
    </source>
</evidence>
<keyword evidence="2 4" id="KW-0863">Zinc-finger</keyword>
<feature type="domain" description="SET" evidence="5">
    <location>
        <begin position="1"/>
        <end position="235"/>
    </location>
</feature>
<dbReference type="InterPro" id="IPR002893">
    <property type="entry name" value="Znf_MYND"/>
</dbReference>
<dbReference type="PROSITE" id="PS50280">
    <property type="entry name" value="SET"/>
    <property type="match status" value="1"/>
</dbReference>
<dbReference type="EnsemblProtists" id="EOD41938">
    <property type="protein sequence ID" value="EOD41938"/>
    <property type="gene ID" value="EMIHUDRAFT_194541"/>
</dbReference>
<dbReference type="Gene3D" id="2.170.270.10">
    <property type="entry name" value="SET domain"/>
    <property type="match status" value="1"/>
</dbReference>
<dbReference type="PANTHER" id="PTHR12197">
    <property type="entry name" value="HISTONE-LYSINE N-METHYLTRANSFERASE SMYD"/>
    <property type="match status" value="1"/>
</dbReference>
<dbReference type="HOGENOM" id="CLU_018406_2_0_1"/>
<evidence type="ECO:0000259" key="6">
    <source>
        <dbReference type="PROSITE" id="PS50865"/>
    </source>
</evidence>
<dbReference type="AlphaFoldDB" id="A0A0D3L1Q3"/>
<evidence type="ECO:0000256" key="1">
    <source>
        <dbReference type="ARBA" id="ARBA00022723"/>
    </source>
</evidence>
<dbReference type="KEGG" id="ehx:EMIHUDRAFT_194541"/>
<dbReference type="Pfam" id="PF01753">
    <property type="entry name" value="zf-MYND"/>
    <property type="match status" value="1"/>
</dbReference>
<dbReference type="GO" id="GO:0005634">
    <property type="term" value="C:nucleus"/>
    <property type="evidence" value="ECO:0007669"/>
    <property type="project" value="TreeGrafter"/>
</dbReference>
<dbReference type="InterPro" id="IPR050869">
    <property type="entry name" value="H3K4_H4K5_MeTrfase"/>
</dbReference>